<dbReference type="PANTHER" id="PTHR36115">
    <property type="entry name" value="PROLINE-RICH ANTIGEN HOMOLOG-RELATED"/>
    <property type="match status" value="1"/>
</dbReference>
<feature type="domain" description="RDD" evidence="7">
    <location>
        <begin position="23"/>
        <end position="198"/>
    </location>
</feature>
<gene>
    <name evidence="8" type="ORF">MOV92_24175</name>
</gene>
<feature type="transmembrane region" description="Helical" evidence="6">
    <location>
        <begin position="211"/>
        <end position="232"/>
    </location>
</feature>
<evidence type="ECO:0000313" key="9">
    <source>
        <dbReference type="Proteomes" id="UP000829194"/>
    </source>
</evidence>
<evidence type="ECO:0000256" key="5">
    <source>
        <dbReference type="ARBA" id="ARBA00023136"/>
    </source>
</evidence>
<protein>
    <submittedName>
        <fullName evidence="8">RDD family protein</fullName>
    </submittedName>
</protein>
<dbReference type="Pfam" id="PF06271">
    <property type="entry name" value="RDD"/>
    <property type="match status" value="1"/>
</dbReference>
<dbReference type="RefSeq" id="WP_057944990.1">
    <property type="nucleotide sequence ID" value="NZ_CP011131.1"/>
</dbReference>
<name>A0ABY3XA97_9GAMM</name>
<proteinExistence type="predicted"/>
<reference evidence="8 9" key="1">
    <citation type="submission" date="2022-03" db="EMBL/GenBank/DDBJ databases">
        <title>Complete genome sequence of Lysobacter capsici VKM B-2533 and Lysobacter gummosus 10.1.1, promising sources of lytic agents.</title>
        <authorList>
            <person name="Tarlachkov S.V."/>
            <person name="Kudryakova I.V."/>
            <person name="Afoshin A.S."/>
            <person name="Leontyevskaya E.A."/>
            <person name="Leontyevskaya N.V."/>
        </authorList>
    </citation>
    <scope>NUCLEOTIDE SEQUENCE [LARGE SCALE GENOMIC DNA]</scope>
    <source>
        <strain evidence="8 9">10.1.1</strain>
    </source>
</reference>
<dbReference type="InterPro" id="IPR010432">
    <property type="entry name" value="RDD"/>
</dbReference>
<feature type="transmembrane region" description="Helical" evidence="6">
    <location>
        <begin position="30"/>
        <end position="52"/>
    </location>
</feature>
<dbReference type="EMBL" id="CP093547">
    <property type="protein sequence ID" value="UNP29521.1"/>
    <property type="molecule type" value="Genomic_DNA"/>
</dbReference>
<evidence type="ECO:0000256" key="4">
    <source>
        <dbReference type="ARBA" id="ARBA00022989"/>
    </source>
</evidence>
<dbReference type="PANTHER" id="PTHR36115:SF9">
    <property type="entry name" value="LMO1584 PROTEIN"/>
    <property type="match status" value="1"/>
</dbReference>
<dbReference type="InterPro" id="IPR051791">
    <property type="entry name" value="Pra-immunoreactive"/>
</dbReference>
<evidence type="ECO:0000259" key="7">
    <source>
        <dbReference type="Pfam" id="PF06271"/>
    </source>
</evidence>
<evidence type="ECO:0000313" key="8">
    <source>
        <dbReference type="EMBL" id="UNP29521.1"/>
    </source>
</evidence>
<evidence type="ECO:0000256" key="1">
    <source>
        <dbReference type="ARBA" id="ARBA00004651"/>
    </source>
</evidence>
<keyword evidence="9" id="KW-1185">Reference proteome</keyword>
<sequence length="249" mass="26278">MSSPAPSATASPTVAAPAAALLPAGFWPRYMAWSLDAALIAVLTCLIGASHWRHQAAAAREAYAAMNARMAEMMSASILSDMDFAGYAQQLLADPALHAAAQATTAAVTGLVLGWVVLFALFGLVYELAFVAFSSWQATPGKRALGLRVTDMAGRRLGVGAVTVRYLGGALSWLTLNIGHVMAMAKPEHRALHDRIAGARVLRAGDGRVPLWGWAWLLLQAFATLAACVWLMRAMQAAMDAALFESGAI</sequence>
<keyword evidence="2" id="KW-1003">Cell membrane</keyword>
<keyword evidence="5 6" id="KW-0472">Membrane</keyword>
<keyword evidence="4 6" id="KW-1133">Transmembrane helix</keyword>
<keyword evidence="3 6" id="KW-0812">Transmembrane</keyword>
<evidence type="ECO:0000256" key="6">
    <source>
        <dbReference type="SAM" id="Phobius"/>
    </source>
</evidence>
<evidence type="ECO:0000256" key="2">
    <source>
        <dbReference type="ARBA" id="ARBA00022475"/>
    </source>
</evidence>
<accession>A0ABY3XA97</accession>
<evidence type="ECO:0000256" key="3">
    <source>
        <dbReference type="ARBA" id="ARBA00022692"/>
    </source>
</evidence>
<comment type="subcellular location">
    <subcellularLocation>
        <location evidence="1">Cell membrane</location>
        <topology evidence="1">Multi-pass membrane protein</topology>
    </subcellularLocation>
</comment>
<dbReference type="Proteomes" id="UP000829194">
    <property type="component" value="Chromosome"/>
</dbReference>
<feature type="transmembrane region" description="Helical" evidence="6">
    <location>
        <begin position="112"/>
        <end position="136"/>
    </location>
</feature>
<organism evidence="8 9">
    <name type="scientific">Lysobacter gummosus</name>
    <dbReference type="NCBI Taxonomy" id="262324"/>
    <lineage>
        <taxon>Bacteria</taxon>
        <taxon>Pseudomonadati</taxon>
        <taxon>Pseudomonadota</taxon>
        <taxon>Gammaproteobacteria</taxon>
        <taxon>Lysobacterales</taxon>
        <taxon>Lysobacteraceae</taxon>
        <taxon>Lysobacter</taxon>
    </lineage>
</organism>